<protein>
    <recommendedName>
        <fullName evidence="4">WG containing repeat-containing protein</fullName>
    </recommendedName>
</protein>
<dbReference type="RefSeq" id="WP_091188382.1">
    <property type="nucleotide sequence ID" value="NZ_FOMT01000004.1"/>
</dbReference>
<reference evidence="3" key="1">
    <citation type="submission" date="2016-10" db="EMBL/GenBank/DDBJ databases">
        <authorList>
            <person name="Varghese N."/>
            <person name="Submissions S."/>
        </authorList>
    </citation>
    <scope>NUCLEOTIDE SEQUENCE [LARGE SCALE GENOMIC DNA]</scope>
    <source>
        <strain evidence="3">CGMCC 1.10784</strain>
    </source>
</reference>
<proteinExistence type="predicted"/>
<dbReference type="STRING" id="1045775.SAMN05216378_4211"/>
<name>A0A1I2DQC7_9BACL</name>
<feature type="compositionally biased region" description="Polar residues" evidence="1">
    <location>
        <begin position="1"/>
        <end position="18"/>
    </location>
</feature>
<dbReference type="AlphaFoldDB" id="A0A1I2DQC7"/>
<accession>A0A1I2DQC7</accession>
<dbReference type="EMBL" id="FOMT01000004">
    <property type="protein sequence ID" value="SFE82513.1"/>
    <property type="molecule type" value="Genomic_DNA"/>
</dbReference>
<evidence type="ECO:0000313" key="2">
    <source>
        <dbReference type="EMBL" id="SFE82513.1"/>
    </source>
</evidence>
<keyword evidence="3" id="KW-1185">Reference proteome</keyword>
<gene>
    <name evidence="2" type="ORF">SAMN05216378_4211</name>
</gene>
<feature type="region of interest" description="Disordered" evidence="1">
    <location>
        <begin position="1"/>
        <end position="20"/>
    </location>
</feature>
<evidence type="ECO:0000313" key="3">
    <source>
        <dbReference type="Proteomes" id="UP000198855"/>
    </source>
</evidence>
<evidence type="ECO:0008006" key="4">
    <source>
        <dbReference type="Google" id="ProtNLM"/>
    </source>
</evidence>
<organism evidence="2 3">
    <name type="scientific">Paenibacillus catalpae</name>
    <dbReference type="NCBI Taxonomy" id="1045775"/>
    <lineage>
        <taxon>Bacteria</taxon>
        <taxon>Bacillati</taxon>
        <taxon>Bacillota</taxon>
        <taxon>Bacilli</taxon>
        <taxon>Bacillales</taxon>
        <taxon>Paenibacillaceae</taxon>
        <taxon>Paenibacillus</taxon>
    </lineage>
</organism>
<dbReference type="OrthoDB" id="2545093at2"/>
<evidence type="ECO:0000256" key="1">
    <source>
        <dbReference type="SAM" id="MobiDB-lite"/>
    </source>
</evidence>
<dbReference type="Proteomes" id="UP000198855">
    <property type="component" value="Unassembled WGS sequence"/>
</dbReference>
<sequence length="283" mass="31879">MKEGRFNQNGHPGNTANKINHEGKPWNWMLFPFSSVKVSQESIIAASVGYGVYEIDEVGEWHKLAVGLPAQASVNKLQLHSGILHACTSEGLFMYEDDEWVDTGLAVPCFQYRLLGGIGYAATEYGLWAEIRGEWQKFACPDKKVFDFMNLPQYLVVGHESGIALYDRFMDEWAEFELNRAVTSLSVYRGHLIGASDKGELLVGDKRGRFERVRFGGKFIFSVVSIGIDTYACTDHGLFRLSMIHGRIMLLSVKLGFPVTDVELRDGRLYMATLFQGIQYLDI</sequence>